<dbReference type="Proteomes" id="UP000177187">
    <property type="component" value="Unassembled WGS sequence"/>
</dbReference>
<evidence type="ECO:0000259" key="10">
    <source>
        <dbReference type="PROSITE" id="PS50968"/>
    </source>
</evidence>
<dbReference type="PROSITE" id="PS50968">
    <property type="entry name" value="BIOTINYL_LIPOYL"/>
    <property type="match status" value="1"/>
</dbReference>
<evidence type="ECO:0000256" key="9">
    <source>
        <dbReference type="SAM" id="MobiDB-lite"/>
    </source>
</evidence>
<dbReference type="CDD" id="cd06850">
    <property type="entry name" value="biotinyl_domain"/>
    <property type="match status" value="1"/>
</dbReference>
<evidence type="ECO:0000256" key="2">
    <source>
        <dbReference type="ARBA" id="ARBA00017562"/>
    </source>
</evidence>
<dbReference type="GO" id="GO:0003989">
    <property type="term" value="F:acetyl-CoA carboxylase activity"/>
    <property type="evidence" value="ECO:0007669"/>
    <property type="project" value="InterPro"/>
</dbReference>
<evidence type="ECO:0000256" key="6">
    <source>
        <dbReference type="ARBA" id="ARBA00023160"/>
    </source>
</evidence>
<dbReference type="NCBIfam" id="TIGR00531">
    <property type="entry name" value="BCCP"/>
    <property type="match status" value="1"/>
</dbReference>
<dbReference type="PROSITE" id="PS00188">
    <property type="entry name" value="BIOTIN"/>
    <property type="match status" value="1"/>
</dbReference>
<evidence type="ECO:0000256" key="4">
    <source>
        <dbReference type="ARBA" id="ARBA00022832"/>
    </source>
</evidence>
<dbReference type="PANTHER" id="PTHR45266">
    <property type="entry name" value="OXALOACETATE DECARBOXYLASE ALPHA CHAIN"/>
    <property type="match status" value="1"/>
</dbReference>
<reference evidence="11 12" key="1">
    <citation type="journal article" date="2016" name="Nat. Commun.">
        <title>Thousands of microbial genomes shed light on interconnected biogeochemical processes in an aquifer system.</title>
        <authorList>
            <person name="Anantharaman K."/>
            <person name="Brown C.T."/>
            <person name="Hug L.A."/>
            <person name="Sharon I."/>
            <person name="Castelle C.J."/>
            <person name="Probst A.J."/>
            <person name="Thomas B.C."/>
            <person name="Singh A."/>
            <person name="Wilkins M.J."/>
            <person name="Karaoz U."/>
            <person name="Brodie E.L."/>
            <person name="Williams K.H."/>
            <person name="Hubbard S.S."/>
            <person name="Banfield J.F."/>
        </authorList>
    </citation>
    <scope>NUCLEOTIDE SEQUENCE [LARGE SCALE GENOMIC DNA]</scope>
</reference>
<feature type="domain" description="Lipoyl-binding" evidence="10">
    <location>
        <begin position="77"/>
        <end position="153"/>
    </location>
</feature>
<dbReference type="InterPro" id="IPR001249">
    <property type="entry name" value="AcCoA_biotinCC"/>
</dbReference>
<keyword evidence="3 8" id="KW-0444">Lipid biosynthesis</keyword>
<evidence type="ECO:0000256" key="8">
    <source>
        <dbReference type="RuleBase" id="RU364072"/>
    </source>
</evidence>
<gene>
    <name evidence="11" type="ORF">A2Y64_00240</name>
</gene>
<comment type="function">
    <text evidence="8">This protein is a component of the acetyl coenzyme A carboxylase complex; first, biotin carboxylase catalyzes the carboxylation of the carrier protein and then the transcarboxylase transfers the carboxyl group to form malonyl-CoA.</text>
</comment>
<evidence type="ECO:0000256" key="5">
    <source>
        <dbReference type="ARBA" id="ARBA00023098"/>
    </source>
</evidence>
<accession>A0A1F5FJL1</accession>
<evidence type="ECO:0000313" key="11">
    <source>
        <dbReference type="EMBL" id="OGD79760.1"/>
    </source>
</evidence>
<organism evidence="11 12">
    <name type="scientific">Candidatus Coatesbacteria bacterium RBG_13_66_14</name>
    <dbReference type="NCBI Taxonomy" id="1817816"/>
    <lineage>
        <taxon>Bacteria</taxon>
        <taxon>Candidatus Coatesiibacteriota</taxon>
    </lineage>
</organism>
<dbReference type="GO" id="GO:0006633">
    <property type="term" value="P:fatty acid biosynthetic process"/>
    <property type="evidence" value="ECO:0007669"/>
    <property type="project" value="UniProtKB-UniPathway"/>
</dbReference>
<feature type="region of interest" description="Disordered" evidence="9">
    <location>
        <begin position="50"/>
        <end position="69"/>
    </location>
</feature>
<dbReference type="AlphaFoldDB" id="A0A1F5FJL1"/>
<dbReference type="SUPFAM" id="SSF51230">
    <property type="entry name" value="Single hybrid motif"/>
    <property type="match status" value="1"/>
</dbReference>
<evidence type="ECO:0000256" key="7">
    <source>
        <dbReference type="ARBA" id="ARBA00023267"/>
    </source>
</evidence>
<name>A0A1F5FJL1_9BACT</name>
<keyword evidence="6 8" id="KW-0275">Fatty acid biosynthesis</keyword>
<dbReference type="STRING" id="1817816.A2Y64_00240"/>
<keyword evidence="5 8" id="KW-0443">Lipid metabolism</keyword>
<dbReference type="Pfam" id="PF00364">
    <property type="entry name" value="Biotin_lipoyl"/>
    <property type="match status" value="1"/>
</dbReference>
<dbReference type="InterPro" id="IPR001882">
    <property type="entry name" value="Biotin_BS"/>
</dbReference>
<dbReference type="InterPro" id="IPR011053">
    <property type="entry name" value="Single_hybrid_motif"/>
</dbReference>
<keyword evidence="7 8" id="KW-0092">Biotin</keyword>
<keyword evidence="4 8" id="KW-0276">Fatty acid metabolism</keyword>
<dbReference type="PANTHER" id="PTHR45266:SF3">
    <property type="entry name" value="OXALOACETATE DECARBOXYLASE ALPHA CHAIN"/>
    <property type="match status" value="1"/>
</dbReference>
<dbReference type="GO" id="GO:0009317">
    <property type="term" value="C:acetyl-CoA carboxylase complex"/>
    <property type="evidence" value="ECO:0007669"/>
    <property type="project" value="InterPro"/>
</dbReference>
<evidence type="ECO:0000256" key="1">
    <source>
        <dbReference type="ARBA" id="ARBA00005194"/>
    </source>
</evidence>
<comment type="caution">
    <text evidence="11">The sequence shown here is derived from an EMBL/GenBank/DDBJ whole genome shotgun (WGS) entry which is preliminary data.</text>
</comment>
<comment type="pathway">
    <text evidence="1 8">Lipid metabolism; fatty acid biosynthesis.</text>
</comment>
<dbReference type="Gene3D" id="2.40.50.100">
    <property type="match status" value="1"/>
</dbReference>
<proteinExistence type="predicted"/>
<protein>
    <recommendedName>
        <fullName evidence="2 8">Biotin carboxyl carrier protein of acetyl-CoA carboxylase</fullName>
    </recommendedName>
</protein>
<dbReference type="InterPro" id="IPR050709">
    <property type="entry name" value="Biotin_Carboxyl_Carrier/Decarb"/>
</dbReference>
<dbReference type="InterPro" id="IPR000089">
    <property type="entry name" value="Biotin_lipoyl"/>
</dbReference>
<dbReference type="UniPathway" id="UPA00094"/>
<dbReference type="EMBL" id="MFAF01000001">
    <property type="protein sequence ID" value="OGD79760.1"/>
    <property type="molecule type" value="Genomic_DNA"/>
</dbReference>
<sequence>MDLEKLRKIIELFNEGGLTGLVIKGDEDGFEELELKKELPAESAVAIPVAPPSAAPLEPEAPAPAAPAPLPESGEELVYVVAPLVGTFYTAPSPESPVYVKVGDRVDKGTVVCIVEAMKVMNEIESEYAGTIVKVMVQNAQPVEYGQRMFAIKPG</sequence>
<evidence type="ECO:0000313" key="12">
    <source>
        <dbReference type="Proteomes" id="UP000177187"/>
    </source>
</evidence>
<evidence type="ECO:0000256" key="3">
    <source>
        <dbReference type="ARBA" id="ARBA00022516"/>
    </source>
</evidence>
<dbReference type="PRINTS" id="PR01071">
    <property type="entry name" value="ACOABIOTINCC"/>
</dbReference>